<dbReference type="Gene3D" id="2.60.120.10">
    <property type="entry name" value="Jelly Rolls"/>
    <property type="match status" value="1"/>
</dbReference>
<reference evidence="3" key="1">
    <citation type="journal article" date="2019" name="Int. J. Syst. Evol. Microbiol.">
        <title>The Global Catalogue of Microorganisms (GCM) 10K type strain sequencing project: providing services to taxonomists for standard genome sequencing and annotation.</title>
        <authorList>
            <consortium name="The Broad Institute Genomics Platform"/>
            <consortium name="The Broad Institute Genome Sequencing Center for Infectious Disease"/>
            <person name="Wu L."/>
            <person name="Ma J."/>
        </authorList>
    </citation>
    <scope>NUCLEOTIDE SEQUENCE [LARGE SCALE GENOMIC DNA]</scope>
    <source>
        <strain evidence="3">CGMCC 1.7030</strain>
    </source>
</reference>
<dbReference type="RefSeq" id="WP_377915639.1">
    <property type="nucleotide sequence ID" value="NZ_JBHSKS010000009.1"/>
</dbReference>
<evidence type="ECO:0000313" key="2">
    <source>
        <dbReference type="EMBL" id="MFC5192536.1"/>
    </source>
</evidence>
<keyword evidence="3" id="KW-1185">Reference proteome</keyword>
<feature type="domain" description="Sugar 3,4-ketoisomerase QdtA cupin" evidence="1">
    <location>
        <begin position="19"/>
        <end position="141"/>
    </location>
</feature>
<sequence length="146" mass="16816">MEYTDFTQKISVDYPFRLDIPGVISQHGSVHFWEDRSLFRNGIHRCFWITGVADGDVRGSHAHWRECQVLVAIAGKVIVNVLSVDGKTHLFSLDKPSEGIYIPPLNWVEVVCTDGSVVLGLSDREFSEEDYIRDKDYFERLRENVR</sequence>
<dbReference type="SUPFAM" id="SSF51182">
    <property type="entry name" value="RmlC-like cupins"/>
    <property type="match status" value="1"/>
</dbReference>
<dbReference type="Pfam" id="PF05523">
    <property type="entry name" value="FdtA"/>
    <property type="match status" value="1"/>
</dbReference>
<evidence type="ECO:0000313" key="3">
    <source>
        <dbReference type="Proteomes" id="UP001596163"/>
    </source>
</evidence>
<dbReference type="EMBL" id="JBHSKS010000009">
    <property type="protein sequence ID" value="MFC5192536.1"/>
    <property type="molecule type" value="Genomic_DNA"/>
</dbReference>
<comment type="caution">
    <text evidence="2">The sequence shown here is derived from an EMBL/GenBank/DDBJ whole genome shotgun (WGS) entry which is preliminary data.</text>
</comment>
<protein>
    <submittedName>
        <fullName evidence="2">Sugar 3,4-ketoisomerase</fullName>
    </submittedName>
</protein>
<name>A0ABW0BYK7_9BACT</name>
<dbReference type="InterPro" id="IPR014710">
    <property type="entry name" value="RmlC-like_jellyroll"/>
</dbReference>
<proteinExistence type="predicted"/>
<dbReference type="Proteomes" id="UP001596163">
    <property type="component" value="Unassembled WGS sequence"/>
</dbReference>
<evidence type="ECO:0000259" key="1">
    <source>
        <dbReference type="Pfam" id="PF05523"/>
    </source>
</evidence>
<gene>
    <name evidence="2" type="ORF">ACFPIK_12235</name>
</gene>
<accession>A0ABW0BYK7</accession>
<dbReference type="InterPro" id="IPR011051">
    <property type="entry name" value="RmlC_Cupin_sf"/>
</dbReference>
<organism evidence="2 3">
    <name type="scientific">Algoriphagus aquatilis</name>
    <dbReference type="NCBI Taxonomy" id="490186"/>
    <lineage>
        <taxon>Bacteria</taxon>
        <taxon>Pseudomonadati</taxon>
        <taxon>Bacteroidota</taxon>
        <taxon>Cytophagia</taxon>
        <taxon>Cytophagales</taxon>
        <taxon>Cyclobacteriaceae</taxon>
        <taxon>Algoriphagus</taxon>
    </lineage>
</organism>
<dbReference type="CDD" id="cd20292">
    <property type="entry name" value="cupin_QdtA-like"/>
    <property type="match status" value="1"/>
</dbReference>
<dbReference type="InterPro" id="IPR008894">
    <property type="entry name" value="QdtA_cupin_dom"/>
</dbReference>